<gene>
    <name evidence="3" type="ORF">ACN38_g1361</name>
</gene>
<reference evidence="3 4" key="1">
    <citation type="submission" date="2015-08" db="EMBL/GenBank/DDBJ databases">
        <title>Genome sequencing of Penicillium nordicum.</title>
        <authorList>
            <person name="Nguyen H.D."/>
            <person name="Seifert K.A."/>
        </authorList>
    </citation>
    <scope>NUCLEOTIDE SEQUENCE [LARGE SCALE GENOMIC DNA]</scope>
    <source>
        <strain evidence="3 4">DAOMC 185683</strain>
    </source>
</reference>
<dbReference type="OrthoDB" id="4368451at2759"/>
<comment type="caution">
    <text evidence="3">The sequence shown here is derived from an EMBL/GenBank/DDBJ whole genome shotgun (WGS) entry which is preliminary data.</text>
</comment>
<dbReference type="Proteomes" id="UP000037696">
    <property type="component" value="Unassembled WGS sequence"/>
</dbReference>
<feature type="compositionally biased region" description="Basic and acidic residues" evidence="1">
    <location>
        <begin position="66"/>
        <end position="103"/>
    </location>
</feature>
<keyword evidence="4" id="KW-1185">Reference proteome</keyword>
<keyword evidence="2" id="KW-1133">Transmembrane helix</keyword>
<feature type="transmembrane region" description="Helical" evidence="2">
    <location>
        <begin position="42"/>
        <end position="63"/>
    </location>
</feature>
<keyword evidence="2" id="KW-0472">Membrane</keyword>
<organism evidence="3 4">
    <name type="scientific">Penicillium nordicum</name>
    <dbReference type="NCBI Taxonomy" id="229535"/>
    <lineage>
        <taxon>Eukaryota</taxon>
        <taxon>Fungi</taxon>
        <taxon>Dikarya</taxon>
        <taxon>Ascomycota</taxon>
        <taxon>Pezizomycotina</taxon>
        <taxon>Eurotiomycetes</taxon>
        <taxon>Eurotiomycetidae</taxon>
        <taxon>Eurotiales</taxon>
        <taxon>Aspergillaceae</taxon>
        <taxon>Penicillium</taxon>
    </lineage>
</organism>
<evidence type="ECO:0000313" key="4">
    <source>
        <dbReference type="Proteomes" id="UP000037696"/>
    </source>
</evidence>
<dbReference type="EMBL" id="LHQQ01000013">
    <property type="protein sequence ID" value="KOS47692.1"/>
    <property type="molecule type" value="Genomic_DNA"/>
</dbReference>
<sequence length="169" mass="19147">MAFPFPFECEPFYMRPILIVKSITGVFFTILINFIIPIAAALAIIFLIGLVLFAIVAEVFGWSPDSKEMKAKRAKEKKEREQKDREQEQKERHNKENQKKPDDAGLFTAPPPATASCPGGTTYDLQKRLEIELELLGEMVVARRERLAALRMTHSGDEAENLELLEKLG</sequence>
<feature type="transmembrane region" description="Helical" evidence="2">
    <location>
        <begin position="12"/>
        <end position="36"/>
    </location>
</feature>
<dbReference type="AlphaFoldDB" id="A0A0M9WJV9"/>
<name>A0A0M9WJV9_9EURO</name>
<keyword evidence="2" id="KW-0812">Transmembrane</keyword>
<accession>A0A0M9WJV9</accession>
<evidence type="ECO:0000313" key="3">
    <source>
        <dbReference type="EMBL" id="KOS47692.1"/>
    </source>
</evidence>
<evidence type="ECO:0000256" key="1">
    <source>
        <dbReference type="SAM" id="MobiDB-lite"/>
    </source>
</evidence>
<proteinExistence type="predicted"/>
<evidence type="ECO:0000256" key="2">
    <source>
        <dbReference type="SAM" id="Phobius"/>
    </source>
</evidence>
<protein>
    <submittedName>
        <fullName evidence="3">Uncharacterized protein</fullName>
    </submittedName>
</protein>
<feature type="region of interest" description="Disordered" evidence="1">
    <location>
        <begin position="66"/>
        <end position="121"/>
    </location>
</feature>